<name>A0A6J5R1C0_9CAUD</name>
<protein>
    <submittedName>
        <fullName evidence="1">Uncharacterized protein</fullName>
    </submittedName>
</protein>
<sequence>MTIGELWDALQNYPDDTEVYVGFINGHSIDEEEFTIAEISNMRGKITIAFMMDDINIINN</sequence>
<evidence type="ECO:0000313" key="1">
    <source>
        <dbReference type="EMBL" id="CAB4188446.1"/>
    </source>
</evidence>
<proteinExistence type="predicted"/>
<gene>
    <name evidence="1" type="ORF">UFOVP1175_25</name>
</gene>
<accession>A0A6J5R1C0</accession>
<dbReference type="EMBL" id="LR797129">
    <property type="protein sequence ID" value="CAB4188446.1"/>
    <property type="molecule type" value="Genomic_DNA"/>
</dbReference>
<reference evidence="1" key="1">
    <citation type="submission" date="2020-05" db="EMBL/GenBank/DDBJ databases">
        <authorList>
            <person name="Chiriac C."/>
            <person name="Salcher M."/>
            <person name="Ghai R."/>
            <person name="Kavagutti S V."/>
        </authorList>
    </citation>
    <scope>NUCLEOTIDE SEQUENCE</scope>
</reference>
<organism evidence="1">
    <name type="scientific">uncultured Caudovirales phage</name>
    <dbReference type="NCBI Taxonomy" id="2100421"/>
    <lineage>
        <taxon>Viruses</taxon>
        <taxon>Duplodnaviria</taxon>
        <taxon>Heunggongvirae</taxon>
        <taxon>Uroviricota</taxon>
        <taxon>Caudoviricetes</taxon>
        <taxon>Peduoviridae</taxon>
        <taxon>Maltschvirus</taxon>
        <taxon>Maltschvirus maltsch</taxon>
    </lineage>
</organism>